<evidence type="ECO:0000256" key="2">
    <source>
        <dbReference type="SAM" id="SignalP"/>
    </source>
</evidence>
<evidence type="ECO:0000313" key="4">
    <source>
        <dbReference type="Proteomes" id="UP000226192"/>
    </source>
</evidence>
<accession>A0A2C5Y7S3</accession>
<keyword evidence="4" id="KW-1185">Reference proteome</keyword>
<feature type="chain" id="PRO_5013197313" evidence="2">
    <location>
        <begin position="18"/>
        <end position="439"/>
    </location>
</feature>
<feature type="compositionally biased region" description="Acidic residues" evidence="1">
    <location>
        <begin position="427"/>
        <end position="439"/>
    </location>
</feature>
<comment type="caution">
    <text evidence="3">The sequence shown here is derived from an EMBL/GenBank/DDBJ whole genome shotgun (WGS) entry which is preliminary data.</text>
</comment>
<feature type="region of interest" description="Disordered" evidence="1">
    <location>
        <begin position="389"/>
        <end position="439"/>
    </location>
</feature>
<feature type="compositionally biased region" description="Basic and acidic residues" evidence="1">
    <location>
        <begin position="403"/>
        <end position="413"/>
    </location>
</feature>
<dbReference type="Proteomes" id="UP000226192">
    <property type="component" value="Unassembled WGS sequence"/>
</dbReference>
<sequence length="439" mass="48893">MHLSVVVSTLFGGCVLAQSLSDIDRVDAEKTKHDLEHNYVIDWEHAPSTTGESSRGPGCGRRSSYMPLVGSIPYNSLDYGSWLKLSRLHPTNITVYFKSAIEGEPVVNVDVSEARIATETWTTDTDEVSKGWQVGAHVGFASRVSISASYHEHYSHGHSVTRIGRVEKPCPGLSRCVIQTNTYHARIAGTCERVPFIRTRDRSVDEDPCRLRAGNILKRCQAQVDFVSKTCRLRKVRGREVALFATHKYEPCEIKLPLFIGEGAHRKPYTTKHLYATSIAPTPRAYEKHPHGWCRLTSGRLYRDDHGGLYSSDGDAWIHDPSAIPPSVKGFEPCHPVNRGGVNVAETKVPRVLGQFEGLCYLNTTHYYADGGEYYTGDRGCWYRDPKAPKVDGSGQQSCPKTVGEDCKAETTDNKQPSARETLAPEEKEEDEDEWVLPG</sequence>
<feature type="signal peptide" evidence="2">
    <location>
        <begin position="1"/>
        <end position="17"/>
    </location>
</feature>
<dbReference type="OrthoDB" id="4928074at2759"/>
<dbReference type="AlphaFoldDB" id="A0A2C5Y7S3"/>
<reference evidence="3 4" key="1">
    <citation type="submission" date="2017-06" db="EMBL/GenBank/DDBJ databases">
        <title>Ant-infecting Ophiocordyceps genomes reveal a high diversity of potential behavioral manipulation genes and a possible major role for enterotoxins.</title>
        <authorList>
            <person name="De Bekker C."/>
            <person name="Evans H.C."/>
            <person name="Brachmann A."/>
            <person name="Hughes D.P."/>
        </authorList>
    </citation>
    <scope>NUCLEOTIDE SEQUENCE [LARGE SCALE GENOMIC DNA]</scope>
    <source>
        <strain evidence="3 4">Map64</strain>
    </source>
</reference>
<protein>
    <submittedName>
        <fullName evidence="3">Uncharacterized protein</fullName>
    </submittedName>
</protein>
<evidence type="ECO:0000313" key="3">
    <source>
        <dbReference type="EMBL" id="PHH63302.1"/>
    </source>
</evidence>
<name>A0A2C5Y7S3_9HYPO</name>
<evidence type="ECO:0000256" key="1">
    <source>
        <dbReference type="SAM" id="MobiDB-lite"/>
    </source>
</evidence>
<organism evidence="3 4">
    <name type="scientific">Ophiocordyceps australis</name>
    <dbReference type="NCBI Taxonomy" id="1399860"/>
    <lineage>
        <taxon>Eukaryota</taxon>
        <taxon>Fungi</taxon>
        <taxon>Dikarya</taxon>
        <taxon>Ascomycota</taxon>
        <taxon>Pezizomycotina</taxon>
        <taxon>Sordariomycetes</taxon>
        <taxon>Hypocreomycetidae</taxon>
        <taxon>Hypocreales</taxon>
        <taxon>Ophiocordycipitaceae</taxon>
        <taxon>Ophiocordyceps</taxon>
    </lineage>
</organism>
<proteinExistence type="predicted"/>
<dbReference type="EMBL" id="NJET01000052">
    <property type="protein sequence ID" value="PHH63302.1"/>
    <property type="molecule type" value="Genomic_DNA"/>
</dbReference>
<gene>
    <name evidence="3" type="ORF">CDD81_6076</name>
</gene>
<keyword evidence="2" id="KW-0732">Signal</keyword>